<sequence length="192" mass="21634">MPIADAAPRRRATPREALAVVAFWRAAGRSRWFAQDDVFDRMVRARLGRLRDAAAAGALDHWADTAPGALALLILLDQAPRNLFRGDARAFATDALAVEVARRAVARRFDRRTARPMRSFFYLPFEHAEDHALQALCVRLFSADGDRDGLAWAELHADIIARFGRFPHRNPALGRETTDHEREYLENDGFKG</sequence>
<dbReference type="RefSeq" id="WP_378800581.1">
    <property type="nucleotide sequence ID" value="NZ_JBHUER010000010.1"/>
</dbReference>
<dbReference type="EMBL" id="JBHUER010000010">
    <property type="protein sequence ID" value="MFD1704531.1"/>
    <property type="molecule type" value="Genomic_DNA"/>
</dbReference>
<reference evidence="2" key="1">
    <citation type="journal article" date="2019" name="Int. J. Syst. Evol. Microbiol.">
        <title>The Global Catalogue of Microorganisms (GCM) 10K type strain sequencing project: providing services to taxonomists for standard genome sequencing and annotation.</title>
        <authorList>
            <consortium name="The Broad Institute Genomics Platform"/>
            <consortium name="The Broad Institute Genome Sequencing Center for Infectious Disease"/>
            <person name="Wu L."/>
            <person name="Ma J."/>
        </authorList>
    </citation>
    <scope>NUCLEOTIDE SEQUENCE [LARGE SCALE GENOMIC DNA]</scope>
    <source>
        <strain evidence="2">KCTC 23707</strain>
    </source>
</reference>
<organism evidence="1 2">
    <name type="scientific">Methylopila henanensis</name>
    <dbReference type="NCBI Taxonomy" id="873516"/>
    <lineage>
        <taxon>Bacteria</taxon>
        <taxon>Pseudomonadati</taxon>
        <taxon>Pseudomonadota</taxon>
        <taxon>Alphaproteobacteria</taxon>
        <taxon>Hyphomicrobiales</taxon>
        <taxon>Methylopilaceae</taxon>
        <taxon>Methylopila</taxon>
    </lineage>
</organism>
<accession>A0ABW4KCU2</accession>
<comment type="caution">
    <text evidence="1">The sequence shown here is derived from an EMBL/GenBank/DDBJ whole genome shotgun (WGS) entry which is preliminary data.</text>
</comment>
<keyword evidence="2" id="KW-1185">Reference proteome</keyword>
<gene>
    <name evidence="1" type="ORF">ACFSCV_16105</name>
</gene>
<protein>
    <submittedName>
        <fullName evidence="1">DUF924 family protein</fullName>
    </submittedName>
</protein>
<dbReference type="InterPro" id="IPR010323">
    <property type="entry name" value="DUF924"/>
</dbReference>
<dbReference type="Proteomes" id="UP001597308">
    <property type="component" value="Unassembled WGS sequence"/>
</dbReference>
<dbReference type="Gene3D" id="1.20.58.320">
    <property type="entry name" value="TPR-like"/>
    <property type="match status" value="1"/>
</dbReference>
<evidence type="ECO:0000313" key="1">
    <source>
        <dbReference type="EMBL" id="MFD1704531.1"/>
    </source>
</evidence>
<dbReference type="InterPro" id="IPR011990">
    <property type="entry name" value="TPR-like_helical_dom_sf"/>
</dbReference>
<proteinExistence type="predicted"/>
<evidence type="ECO:0000313" key="2">
    <source>
        <dbReference type="Proteomes" id="UP001597308"/>
    </source>
</evidence>
<dbReference type="Gene3D" id="1.25.40.10">
    <property type="entry name" value="Tetratricopeptide repeat domain"/>
    <property type="match status" value="1"/>
</dbReference>
<name>A0ABW4KCU2_9HYPH</name>
<dbReference type="SUPFAM" id="SSF48452">
    <property type="entry name" value="TPR-like"/>
    <property type="match status" value="1"/>
</dbReference>
<dbReference type="Pfam" id="PF06041">
    <property type="entry name" value="DUF924"/>
    <property type="match status" value="1"/>
</dbReference>